<feature type="transmembrane region" description="Helical" evidence="1">
    <location>
        <begin position="5"/>
        <end position="27"/>
    </location>
</feature>
<dbReference type="RefSeq" id="WP_156626672.1">
    <property type="nucleotide sequence ID" value="NZ_CACRTO010000020.1"/>
</dbReference>
<keyword evidence="1" id="KW-0812">Transmembrane</keyword>
<dbReference type="AlphaFoldDB" id="A0A6N3EBJ3"/>
<reference evidence="2" key="1">
    <citation type="submission" date="2019-11" db="EMBL/GenBank/DDBJ databases">
        <authorList>
            <person name="Feng L."/>
        </authorList>
    </citation>
    <scope>NUCLEOTIDE SEQUENCE</scope>
    <source>
        <strain evidence="2">CTertiumLFYP3</strain>
    </source>
</reference>
<proteinExistence type="predicted"/>
<keyword evidence="1" id="KW-1133">Transmembrane helix</keyword>
<dbReference type="EMBL" id="CACRTO010000020">
    <property type="protein sequence ID" value="VYU38112.1"/>
    <property type="molecule type" value="Genomic_DNA"/>
</dbReference>
<sequence>MNKKFISICLSIFTISLIFIIGFKFILGDKILYNDSMNYDEGKPIIKYTGFEEDENIYKIKVSIKNNSKYYASFIDINLQFSSESGYIGNANPIFKGYDNKIRESLKTYDEGREVVGSFLDPEEEREYIFEISKGLSFNKETFDTSSISISYDVRYFKYRLNETTVFSSAITRTGTEFIENALEPFTID</sequence>
<keyword evidence="1" id="KW-0472">Membrane</keyword>
<accession>A0A6N3EBJ3</accession>
<organism evidence="2">
    <name type="scientific">Clostridium tertium</name>
    <dbReference type="NCBI Taxonomy" id="1559"/>
    <lineage>
        <taxon>Bacteria</taxon>
        <taxon>Bacillati</taxon>
        <taxon>Bacillota</taxon>
        <taxon>Clostridia</taxon>
        <taxon>Eubacteriales</taxon>
        <taxon>Clostridiaceae</taxon>
        <taxon>Clostridium</taxon>
    </lineage>
</organism>
<evidence type="ECO:0000313" key="2">
    <source>
        <dbReference type="EMBL" id="VYU38112.1"/>
    </source>
</evidence>
<gene>
    <name evidence="2" type="ORF">CTLFYP3_02229</name>
</gene>
<protein>
    <submittedName>
        <fullName evidence="2">Uncharacterized protein</fullName>
    </submittedName>
</protein>
<name>A0A6N3EBJ3_9CLOT</name>
<evidence type="ECO:0000256" key="1">
    <source>
        <dbReference type="SAM" id="Phobius"/>
    </source>
</evidence>